<keyword evidence="2" id="KW-1185">Reference proteome</keyword>
<gene>
    <name evidence="1" type="ORF">BUALT_Bualt08G0022400</name>
</gene>
<evidence type="ECO:0008006" key="3">
    <source>
        <dbReference type="Google" id="ProtNLM"/>
    </source>
</evidence>
<organism evidence="1 2">
    <name type="scientific">Buddleja alternifolia</name>
    <dbReference type="NCBI Taxonomy" id="168488"/>
    <lineage>
        <taxon>Eukaryota</taxon>
        <taxon>Viridiplantae</taxon>
        <taxon>Streptophyta</taxon>
        <taxon>Embryophyta</taxon>
        <taxon>Tracheophyta</taxon>
        <taxon>Spermatophyta</taxon>
        <taxon>Magnoliopsida</taxon>
        <taxon>eudicotyledons</taxon>
        <taxon>Gunneridae</taxon>
        <taxon>Pentapetalae</taxon>
        <taxon>asterids</taxon>
        <taxon>lamiids</taxon>
        <taxon>Lamiales</taxon>
        <taxon>Scrophulariaceae</taxon>
        <taxon>Buddlejeae</taxon>
        <taxon>Buddleja</taxon>
    </lineage>
</organism>
<dbReference type="AlphaFoldDB" id="A0AAV6X4N0"/>
<reference evidence="1" key="1">
    <citation type="submission" date="2019-10" db="EMBL/GenBank/DDBJ databases">
        <authorList>
            <person name="Zhang R."/>
            <person name="Pan Y."/>
            <person name="Wang J."/>
            <person name="Ma R."/>
            <person name="Yu S."/>
        </authorList>
    </citation>
    <scope>NUCLEOTIDE SEQUENCE</scope>
    <source>
        <strain evidence="1">LA-IB0</strain>
        <tissue evidence="1">Leaf</tissue>
    </source>
</reference>
<comment type="caution">
    <text evidence="1">The sequence shown here is derived from an EMBL/GenBank/DDBJ whole genome shotgun (WGS) entry which is preliminary data.</text>
</comment>
<proteinExistence type="predicted"/>
<name>A0AAV6X4N0_9LAMI</name>
<evidence type="ECO:0000313" key="2">
    <source>
        <dbReference type="Proteomes" id="UP000826271"/>
    </source>
</evidence>
<sequence>MKETNTYWMQQDLAKWLEDTHKLKLSQPAISKIVKNSIDHQGKVLPNPNVKHQKQSGSVDMDKIEASLPWIREELDKWAWKDIYNMDETGLFYRMQADNSLATKQLEGCKQNKERITIFICCNGDGSDKPFLWIIANGYGHVFLDHPKEQQEVYALIEEEIIAGIRQEAQGDNQEDDSVEIEKVSCQEASSTLDQLKMFWIQQEGDCVD</sequence>
<evidence type="ECO:0000313" key="1">
    <source>
        <dbReference type="EMBL" id="KAG8377334.1"/>
    </source>
</evidence>
<dbReference type="Proteomes" id="UP000826271">
    <property type="component" value="Unassembled WGS sequence"/>
</dbReference>
<protein>
    <recommendedName>
        <fullName evidence="3">Transposase</fullName>
    </recommendedName>
</protein>
<dbReference type="EMBL" id="WHWC01000008">
    <property type="protein sequence ID" value="KAG8377334.1"/>
    <property type="molecule type" value="Genomic_DNA"/>
</dbReference>
<accession>A0AAV6X4N0</accession>
<dbReference type="Gene3D" id="1.10.10.60">
    <property type="entry name" value="Homeodomain-like"/>
    <property type="match status" value="1"/>
</dbReference>